<dbReference type="EMBL" id="FXSZ01000005">
    <property type="protein sequence ID" value="SMO65964.1"/>
    <property type="molecule type" value="Genomic_DNA"/>
</dbReference>
<dbReference type="PANTHER" id="PTHR34071">
    <property type="entry name" value="5-NITROIMIDAZOLE ANTIBIOTICS RESISTANCE PROTEIN, NIMA-FAMILY-RELATED PROTEIN-RELATED"/>
    <property type="match status" value="1"/>
</dbReference>
<dbReference type="SUPFAM" id="SSF50475">
    <property type="entry name" value="FMN-binding split barrel"/>
    <property type="match status" value="1"/>
</dbReference>
<dbReference type="RefSeq" id="WP_142603826.1">
    <property type="nucleotide sequence ID" value="NZ_FXSZ01000005.1"/>
</dbReference>
<name>A0A521D2R2_9SPHI</name>
<dbReference type="PANTHER" id="PTHR34071:SF2">
    <property type="entry name" value="FLAVIN-NUCLEOTIDE-BINDING PROTEIN"/>
    <property type="match status" value="1"/>
</dbReference>
<organism evidence="1 2">
    <name type="scientific">Solitalea koreensis</name>
    <dbReference type="NCBI Taxonomy" id="543615"/>
    <lineage>
        <taxon>Bacteria</taxon>
        <taxon>Pseudomonadati</taxon>
        <taxon>Bacteroidota</taxon>
        <taxon>Sphingobacteriia</taxon>
        <taxon>Sphingobacteriales</taxon>
        <taxon>Sphingobacteriaceae</taxon>
        <taxon>Solitalea</taxon>
    </lineage>
</organism>
<gene>
    <name evidence="1" type="ORF">SAMN06265350_105207</name>
</gene>
<dbReference type="InterPro" id="IPR024747">
    <property type="entry name" value="Pyridox_Oxase-rel"/>
</dbReference>
<accession>A0A521D2R2</accession>
<evidence type="ECO:0000313" key="2">
    <source>
        <dbReference type="Proteomes" id="UP000315971"/>
    </source>
</evidence>
<protein>
    <recommendedName>
        <fullName evidence="3">Pyridoxamine 5'-phosphate oxidase</fullName>
    </recommendedName>
</protein>
<keyword evidence="2" id="KW-1185">Reference proteome</keyword>
<dbReference type="Proteomes" id="UP000315971">
    <property type="component" value="Unassembled WGS sequence"/>
</dbReference>
<dbReference type="OrthoDB" id="9794935at2"/>
<dbReference type="InterPro" id="IPR012349">
    <property type="entry name" value="Split_barrel_FMN-bd"/>
</dbReference>
<dbReference type="Pfam" id="PF12900">
    <property type="entry name" value="Pyridox_ox_2"/>
    <property type="match status" value="1"/>
</dbReference>
<sequence length="143" mass="16467">MLGELNSGQIEELLKSQNIGRIGCYADDTMYIVPVSYVYDGEYVYAHSRDGMKIKMMRQNPKVCFEVDEIENLANWQSVIAWGEYEELTKEPDRNDAMQKLIKQLLPIIVSETALPTHGLGTMKVAIVYRFKLTKKIGRFEKK</sequence>
<evidence type="ECO:0000313" key="1">
    <source>
        <dbReference type="EMBL" id="SMO65964.1"/>
    </source>
</evidence>
<proteinExistence type="predicted"/>
<reference evidence="1 2" key="1">
    <citation type="submission" date="2017-05" db="EMBL/GenBank/DDBJ databases">
        <authorList>
            <person name="Varghese N."/>
            <person name="Submissions S."/>
        </authorList>
    </citation>
    <scope>NUCLEOTIDE SEQUENCE [LARGE SCALE GENOMIC DNA]</scope>
    <source>
        <strain evidence="1 2">DSM 21342</strain>
    </source>
</reference>
<dbReference type="AlphaFoldDB" id="A0A521D2R2"/>
<evidence type="ECO:0008006" key="3">
    <source>
        <dbReference type="Google" id="ProtNLM"/>
    </source>
</evidence>
<dbReference type="Gene3D" id="2.30.110.10">
    <property type="entry name" value="Electron Transport, Fmn-binding Protein, Chain A"/>
    <property type="match status" value="1"/>
</dbReference>